<feature type="region of interest" description="Disordered" evidence="1">
    <location>
        <begin position="169"/>
        <end position="190"/>
    </location>
</feature>
<reference evidence="2" key="1">
    <citation type="submission" date="2022-01" db="EMBL/GenBank/DDBJ databases">
        <title>PSI-footprinting approach for the identification of protein synthesis inhibitor producers.</title>
        <authorList>
            <person name="Handel F."/>
            <person name="Kulik A."/>
            <person name="Wex K.W."/>
            <person name="Berscheid A."/>
            <person name="Saur J.S."/>
            <person name="Winkler A."/>
            <person name="Wibberg D."/>
            <person name="Kalinowski J."/>
            <person name="Broetz-Oesterhelt H."/>
            <person name="Mast Y."/>
        </authorList>
    </citation>
    <scope>NUCLEOTIDE SEQUENCE</scope>
    <source>
        <strain evidence="2">KNN 49.3e</strain>
    </source>
</reference>
<proteinExistence type="predicted"/>
<name>A0ABY4NXC6_9PSEU</name>
<feature type="compositionally biased region" description="Basic and acidic residues" evidence="1">
    <location>
        <begin position="179"/>
        <end position="190"/>
    </location>
</feature>
<keyword evidence="3" id="KW-1185">Reference proteome</keyword>
<gene>
    <name evidence="2" type="ORF">L1857_18840</name>
</gene>
<sequence length="369" mass="39938">MTLLFRGELHVHYGQFSVESRTDGFFDGLTDARGGQSNGLCGAAVPGLLFLTTGLHTGNVEVTVEVLDAPPPVGPDWEDVVEVSFRPATATVRLVQWTAEASWPLDLAPVSYRVRYCASGMDRARERDTRLDGEPLLDRYLLQLWPAPPAADAVVRQTSAIAAYWHDHARTLPPPPTPEQREAARRQERLARERALREAARAAEVRRWGGRPPGERLRRVNGGLVLAALDRDLTEAIEQLDETTQRAVAVWVARRACAEAGLDGLDWVAPALAALGEGTAVPPPFDDHVALFDRLGGDARVVYTTVSSYDGRHARVSQQHAALPAVCSAAAADPLAAAAETLFHATVTVGGGYPRLFAALRQAFPALSR</sequence>
<evidence type="ECO:0000313" key="2">
    <source>
        <dbReference type="EMBL" id="UQS24731.1"/>
    </source>
</evidence>
<dbReference type="Proteomes" id="UP000830158">
    <property type="component" value="Chromosome"/>
</dbReference>
<evidence type="ECO:0000313" key="3">
    <source>
        <dbReference type="Proteomes" id="UP000830158"/>
    </source>
</evidence>
<dbReference type="EMBL" id="CP091196">
    <property type="protein sequence ID" value="UQS24731.1"/>
    <property type="molecule type" value="Genomic_DNA"/>
</dbReference>
<organism evidence="2 3">
    <name type="scientific">Amycolatopsis thermalba</name>
    <dbReference type="NCBI Taxonomy" id="944492"/>
    <lineage>
        <taxon>Bacteria</taxon>
        <taxon>Bacillati</taxon>
        <taxon>Actinomycetota</taxon>
        <taxon>Actinomycetes</taxon>
        <taxon>Pseudonocardiales</taxon>
        <taxon>Pseudonocardiaceae</taxon>
        <taxon>Amycolatopsis</taxon>
    </lineage>
</organism>
<evidence type="ECO:0000256" key="1">
    <source>
        <dbReference type="SAM" id="MobiDB-lite"/>
    </source>
</evidence>
<accession>A0ABY4NXC6</accession>
<protein>
    <submittedName>
        <fullName evidence="2">Uncharacterized protein</fullName>
    </submittedName>
</protein>
<dbReference type="RefSeq" id="WP_249465777.1">
    <property type="nucleotide sequence ID" value="NZ_CP091196.1"/>
</dbReference>